<evidence type="ECO:0000313" key="2">
    <source>
        <dbReference type="Proteomes" id="UP000008207"/>
    </source>
</evidence>
<organism evidence="1 2">
    <name type="scientific">Methylobacterium nodulans (strain LMG 21967 / CNCM I-2342 / ORS 2060)</name>
    <dbReference type="NCBI Taxonomy" id="460265"/>
    <lineage>
        <taxon>Bacteria</taxon>
        <taxon>Pseudomonadati</taxon>
        <taxon>Pseudomonadota</taxon>
        <taxon>Alphaproteobacteria</taxon>
        <taxon>Hyphomicrobiales</taxon>
        <taxon>Methylobacteriaceae</taxon>
        <taxon>Methylobacterium</taxon>
    </lineage>
</organism>
<evidence type="ECO:0008006" key="3">
    <source>
        <dbReference type="Google" id="ProtNLM"/>
    </source>
</evidence>
<protein>
    <recommendedName>
        <fullName evidence="3">Head decoration protein</fullName>
    </recommendedName>
</protein>
<evidence type="ECO:0000313" key="1">
    <source>
        <dbReference type="EMBL" id="ACL55631.1"/>
    </source>
</evidence>
<name>B8IDQ9_METNO</name>
<dbReference type="Pfam" id="PF02924">
    <property type="entry name" value="HDPD"/>
    <property type="match status" value="1"/>
</dbReference>
<dbReference type="STRING" id="460265.Mnod_0594"/>
<dbReference type="KEGG" id="mno:Mnod_0594"/>
<dbReference type="InterPro" id="IPR004195">
    <property type="entry name" value="Head_decoration_D"/>
</dbReference>
<dbReference type="Proteomes" id="UP000008207">
    <property type="component" value="Chromosome"/>
</dbReference>
<accession>B8IDQ9</accession>
<keyword evidence="2" id="KW-1185">Reference proteome</keyword>
<dbReference type="RefSeq" id="WP_015927340.1">
    <property type="nucleotide sequence ID" value="NC_011894.1"/>
</dbReference>
<dbReference type="EMBL" id="CP001349">
    <property type="protein sequence ID" value="ACL55631.1"/>
    <property type="molecule type" value="Genomic_DNA"/>
</dbReference>
<dbReference type="HOGENOM" id="CLU_1946302_0_0_5"/>
<reference evidence="1 2" key="1">
    <citation type="submission" date="2009-01" db="EMBL/GenBank/DDBJ databases">
        <title>Complete sequence of chromosome of Methylobacterium nodulans ORS 2060.</title>
        <authorList>
            <consortium name="US DOE Joint Genome Institute"/>
            <person name="Lucas S."/>
            <person name="Copeland A."/>
            <person name="Lapidus A."/>
            <person name="Glavina del Rio T."/>
            <person name="Dalin E."/>
            <person name="Tice H."/>
            <person name="Bruce D."/>
            <person name="Goodwin L."/>
            <person name="Pitluck S."/>
            <person name="Sims D."/>
            <person name="Brettin T."/>
            <person name="Detter J.C."/>
            <person name="Han C."/>
            <person name="Larimer F."/>
            <person name="Land M."/>
            <person name="Hauser L."/>
            <person name="Kyrpides N."/>
            <person name="Ivanova N."/>
            <person name="Marx C.J."/>
            <person name="Richardson P."/>
        </authorList>
    </citation>
    <scope>NUCLEOTIDE SEQUENCE [LARGE SCALE GENOMIC DNA]</scope>
    <source>
        <strain evidence="2">LMG 21967 / CNCM I-2342 / ORS 2060</strain>
    </source>
</reference>
<dbReference type="Gene3D" id="2.40.300.10">
    <property type="entry name" value="Head decoration protein D"/>
    <property type="match status" value="1"/>
</dbReference>
<sequence>MPPASYLAREPKRLSDVLRYHQPTYSLDQGTLAANAAALEFATPLALAADGSGQFVPWVPGANDSTGVVVGLSASQTQVKAATQPIAVIARHATVVRNAIEFPAGATAAQISAALAALASHGIIARQGA</sequence>
<dbReference type="AlphaFoldDB" id="B8IDQ9"/>
<gene>
    <name evidence="1" type="ordered locus">Mnod_0594</name>
</gene>
<proteinExistence type="predicted"/>